<dbReference type="InterPro" id="IPR000531">
    <property type="entry name" value="Beta-barrel_TonB"/>
</dbReference>
<organism evidence="16 17">
    <name type="scientific">Edaphosphingomonas haloaromaticamans</name>
    <dbReference type="NCBI Taxonomy" id="653954"/>
    <lineage>
        <taxon>Bacteria</taxon>
        <taxon>Pseudomonadati</taxon>
        <taxon>Pseudomonadota</taxon>
        <taxon>Alphaproteobacteria</taxon>
        <taxon>Sphingomonadales</taxon>
        <taxon>Rhizorhabdaceae</taxon>
        <taxon>Edaphosphingomonas</taxon>
    </lineage>
</organism>
<dbReference type="Proteomes" id="UP000179467">
    <property type="component" value="Unassembled WGS sequence"/>
</dbReference>
<evidence type="ECO:0000256" key="5">
    <source>
        <dbReference type="ARBA" id="ARBA00022692"/>
    </source>
</evidence>
<dbReference type="SUPFAM" id="SSF56935">
    <property type="entry name" value="Porins"/>
    <property type="match status" value="1"/>
</dbReference>
<feature type="signal peptide" evidence="13">
    <location>
        <begin position="1"/>
        <end position="27"/>
    </location>
</feature>
<reference evidence="16 17" key="1">
    <citation type="submission" date="2016-09" db="EMBL/GenBank/DDBJ databases">
        <title>Metabolic pathway, cell adaptation mechanisms and a novel monoxygenase revealed through proteogenomic-transcription analysis of a Sphingomonas haloaromaticamans strain degrading the fungicide ortho-phenylphenol.</title>
        <authorList>
            <person name="Perruchon C."/>
            <person name="Papadopoulou E.S."/>
            <person name="Rousidou C."/>
            <person name="Vasileiadis S."/>
            <person name="Tanou G."/>
            <person name="Amoutzias G."/>
            <person name="Molassiotis A."/>
            <person name="Karpouzas D.G."/>
        </authorList>
    </citation>
    <scope>NUCLEOTIDE SEQUENCE [LARGE SCALE GENOMIC DNA]</scope>
    <source>
        <strain evidence="16 17">P3</strain>
    </source>
</reference>
<dbReference type="PANTHER" id="PTHR32552:SF81">
    <property type="entry name" value="TONB-DEPENDENT OUTER MEMBRANE RECEPTOR"/>
    <property type="match status" value="1"/>
</dbReference>
<keyword evidence="7" id="KW-0406">Ion transport</keyword>
<dbReference type="EMBL" id="MIPT01000001">
    <property type="protein sequence ID" value="OHT20936.1"/>
    <property type="molecule type" value="Genomic_DNA"/>
</dbReference>
<evidence type="ECO:0000256" key="13">
    <source>
        <dbReference type="SAM" id="SignalP"/>
    </source>
</evidence>
<dbReference type="PROSITE" id="PS52016">
    <property type="entry name" value="TONB_DEPENDENT_REC_3"/>
    <property type="match status" value="1"/>
</dbReference>
<feature type="domain" description="TonB-dependent receptor plug" evidence="15">
    <location>
        <begin position="58"/>
        <end position="165"/>
    </location>
</feature>
<accession>A0A1S1HHL8</accession>
<feature type="domain" description="TonB-dependent receptor-like beta-barrel" evidence="14">
    <location>
        <begin position="352"/>
        <end position="785"/>
    </location>
</feature>
<dbReference type="Pfam" id="PF07715">
    <property type="entry name" value="Plug"/>
    <property type="match status" value="1"/>
</dbReference>
<dbReference type="PANTHER" id="PTHR32552">
    <property type="entry name" value="FERRICHROME IRON RECEPTOR-RELATED"/>
    <property type="match status" value="1"/>
</dbReference>
<keyword evidence="16" id="KW-0675">Receptor</keyword>
<dbReference type="AlphaFoldDB" id="A0A1S1HHL8"/>
<evidence type="ECO:0000256" key="8">
    <source>
        <dbReference type="ARBA" id="ARBA00023077"/>
    </source>
</evidence>
<keyword evidence="9 11" id="KW-0472">Membrane</keyword>
<evidence type="ECO:0000256" key="11">
    <source>
        <dbReference type="PROSITE-ProRule" id="PRU01360"/>
    </source>
</evidence>
<evidence type="ECO:0000256" key="10">
    <source>
        <dbReference type="ARBA" id="ARBA00023237"/>
    </source>
</evidence>
<protein>
    <submittedName>
        <fullName evidence="16">TonB dependent receptor</fullName>
    </submittedName>
</protein>
<keyword evidence="6" id="KW-0408">Iron</keyword>
<feature type="chain" id="PRO_5012819998" evidence="13">
    <location>
        <begin position="28"/>
        <end position="824"/>
    </location>
</feature>
<evidence type="ECO:0000256" key="6">
    <source>
        <dbReference type="ARBA" id="ARBA00023004"/>
    </source>
</evidence>
<gene>
    <name evidence="16" type="ORF">BHE75_02941</name>
</gene>
<keyword evidence="13" id="KW-0732">Signal</keyword>
<keyword evidence="5 11" id="KW-0812">Transmembrane</keyword>
<evidence type="ECO:0000256" key="2">
    <source>
        <dbReference type="ARBA" id="ARBA00022448"/>
    </source>
</evidence>
<keyword evidence="17" id="KW-1185">Reference proteome</keyword>
<proteinExistence type="inferred from homology"/>
<comment type="similarity">
    <text evidence="11 12">Belongs to the TonB-dependent receptor family.</text>
</comment>
<dbReference type="Gene3D" id="2.40.170.20">
    <property type="entry name" value="TonB-dependent receptor, beta-barrel domain"/>
    <property type="match status" value="2"/>
</dbReference>
<evidence type="ECO:0000313" key="16">
    <source>
        <dbReference type="EMBL" id="OHT20936.1"/>
    </source>
</evidence>
<evidence type="ECO:0000259" key="15">
    <source>
        <dbReference type="Pfam" id="PF07715"/>
    </source>
</evidence>
<name>A0A1S1HHL8_9SPHN</name>
<evidence type="ECO:0000256" key="9">
    <source>
        <dbReference type="ARBA" id="ARBA00023136"/>
    </source>
</evidence>
<comment type="subcellular location">
    <subcellularLocation>
        <location evidence="1 11">Cell outer membrane</location>
        <topology evidence="1 11">Multi-pass membrane protein</topology>
    </subcellularLocation>
</comment>
<keyword evidence="8 12" id="KW-0798">TonB box</keyword>
<dbReference type="InterPro" id="IPR039426">
    <property type="entry name" value="TonB-dep_rcpt-like"/>
</dbReference>
<sequence length="824" mass="89106">MRSLTHALCLSTSLLTMIGAASAPAFAQDAAPAAGSGVSNAEAFGDIVVIARRREEAAQEVPLAITALSGNALDQKGVQAVEQLRDVAPGVNIGAQKRDEAQFYIRGQGPGVINAGQRNFSSVATYFAEVPIPVAGPGTFFDLQSVQVLKGPQGTLFGRNTTGGAVLFEPNRPSDNFEGLARVNVGNYDRYGFEGVVNVPFGNDLGGVRVAGQVERRDGFTKNILSGQKLDGRAFESMRVSVLLRPAPGLENLLIADYSNRDASGSSAILRGINPDAQISPNVIPAALQPIFDENFGPGTKIPMYLGQSGTLVPIACTSASLPGCPPGGAFGAFAAAFQGGGFGFAPTPAVLGVLQQQQQLGIRKVAYEGLNYNRAQNFGITNKTTWEVTDNITLKNIIAYRGQRTDEGNDYDGTVLPLIAQFNEYTQDWQFGQDQFTEEFQVQGSIADRFRYILGYYHEKSKPAFDPKISSNTFGSLTTRAVTNTDTSDALFAHGEFDVTDTIQVSGGYRRTWDKRKASLSQFSTPTGECVLVDPQTITEDNPIGTIRCPINYKAKFSASTYDGTVQWKPIDGVLLYAAYRRGFKSGGFNLPAPTPDLESFQPEKVDDYEIGIKADWDVGFPLRTNLSLFYDKFKDVQVTVPIAIATTGIASVARNLGKQTNKGVEFETVVVPIEGLTLSGFVSYLDAASDITLPFTPAIKGRQAVYQPKWKYNISGRYAYPLSDGGEIALQADFSHQSGTNSPDFAAPPPLNRFPGYDMLNARLEWNKVAGSKFDLAAFVTNLTNEKYITGGYPLYSQIGFDSVIYGDPRMYGLSLTYRWGD</sequence>
<dbReference type="RefSeq" id="WP_254684457.1">
    <property type="nucleotide sequence ID" value="NZ_MIPT01000001.1"/>
</dbReference>
<dbReference type="GO" id="GO:0009279">
    <property type="term" value="C:cell outer membrane"/>
    <property type="evidence" value="ECO:0007669"/>
    <property type="project" value="UniProtKB-SubCell"/>
</dbReference>
<keyword evidence="10 11" id="KW-0998">Cell outer membrane</keyword>
<evidence type="ECO:0000256" key="3">
    <source>
        <dbReference type="ARBA" id="ARBA00022452"/>
    </source>
</evidence>
<dbReference type="InterPro" id="IPR036942">
    <property type="entry name" value="Beta-barrel_TonB_sf"/>
</dbReference>
<evidence type="ECO:0000259" key="14">
    <source>
        <dbReference type="Pfam" id="PF00593"/>
    </source>
</evidence>
<evidence type="ECO:0000256" key="7">
    <source>
        <dbReference type="ARBA" id="ARBA00023065"/>
    </source>
</evidence>
<dbReference type="Pfam" id="PF00593">
    <property type="entry name" value="TonB_dep_Rec_b-barrel"/>
    <property type="match status" value="1"/>
</dbReference>
<evidence type="ECO:0000256" key="1">
    <source>
        <dbReference type="ARBA" id="ARBA00004571"/>
    </source>
</evidence>
<evidence type="ECO:0000256" key="4">
    <source>
        <dbReference type="ARBA" id="ARBA00022496"/>
    </source>
</evidence>
<dbReference type="InterPro" id="IPR012910">
    <property type="entry name" value="Plug_dom"/>
</dbReference>
<evidence type="ECO:0000256" key="12">
    <source>
        <dbReference type="RuleBase" id="RU003357"/>
    </source>
</evidence>
<evidence type="ECO:0000313" key="17">
    <source>
        <dbReference type="Proteomes" id="UP000179467"/>
    </source>
</evidence>
<comment type="caution">
    <text evidence="16">The sequence shown here is derived from an EMBL/GenBank/DDBJ whole genome shotgun (WGS) entry which is preliminary data.</text>
</comment>
<keyword evidence="4" id="KW-0410">Iron transport</keyword>
<keyword evidence="2 11" id="KW-0813">Transport</keyword>
<keyword evidence="3 11" id="KW-1134">Transmembrane beta strand</keyword>
<dbReference type="GO" id="GO:0006826">
    <property type="term" value="P:iron ion transport"/>
    <property type="evidence" value="ECO:0007669"/>
    <property type="project" value="UniProtKB-KW"/>
</dbReference>